<dbReference type="Proteomes" id="UP000035682">
    <property type="component" value="Unplaced"/>
</dbReference>
<keyword evidence="2" id="KW-1185">Reference proteome</keyword>
<evidence type="ECO:0000313" key="2">
    <source>
        <dbReference type="Proteomes" id="UP000035682"/>
    </source>
</evidence>
<dbReference type="GeneID" id="36384761"/>
<dbReference type="WormBase" id="SRAE_X000169200">
    <property type="protein sequence ID" value="SRP05936"/>
    <property type="gene ID" value="WBGene00267267"/>
</dbReference>
<organism evidence="1">
    <name type="scientific">Strongyloides ratti</name>
    <name type="common">Parasitic roundworm</name>
    <dbReference type="NCBI Taxonomy" id="34506"/>
    <lineage>
        <taxon>Eukaryota</taxon>
        <taxon>Metazoa</taxon>
        <taxon>Ecdysozoa</taxon>
        <taxon>Nematoda</taxon>
        <taxon>Chromadorea</taxon>
        <taxon>Rhabditida</taxon>
        <taxon>Tylenchina</taxon>
        <taxon>Panagrolaimomorpha</taxon>
        <taxon>Strongyloidoidea</taxon>
        <taxon>Strongyloididae</taxon>
        <taxon>Strongyloides</taxon>
    </lineage>
</organism>
<dbReference type="CTD" id="36384761"/>
<reference evidence="2" key="2">
    <citation type="submission" date="2014-09" db="EMBL/GenBank/DDBJ databases">
        <authorList>
            <person name="Martin A.A."/>
        </authorList>
    </citation>
    <scope>NUCLEOTIDE SEQUENCE</scope>
    <source>
        <strain evidence="2">ED321</strain>
    </source>
</reference>
<accession>A0A090KRE0</accession>
<proteinExistence type="predicted"/>
<gene>
    <name evidence="1 3 4" type="ORF">SRAE_X000169200</name>
</gene>
<reference evidence="3" key="3">
    <citation type="submission" date="2020-12" db="UniProtKB">
        <authorList>
            <consortium name="WormBaseParasite"/>
        </authorList>
    </citation>
    <scope>IDENTIFICATION</scope>
</reference>
<evidence type="ECO:0000313" key="3">
    <source>
        <dbReference type="WBParaSite" id="SRAE_X000169200.1"/>
    </source>
</evidence>
<evidence type="ECO:0000313" key="1">
    <source>
        <dbReference type="EMBL" id="CEF59950.1"/>
    </source>
</evidence>
<dbReference type="WBParaSite" id="SRAE_X000169200.1">
    <property type="protein sequence ID" value="SRAE_X000169200.1"/>
    <property type="gene ID" value="WBGene00267267"/>
</dbReference>
<evidence type="ECO:0000313" key="4">
    <source>
        <dbReference type="WormBase" id="SRAE_X000169200"/>
    </source>
</evidence>
<dbReference type="RefSeq" id="XP_024499160.1">
    <property type="nucleotide sequence ID" value="XM_024651841.1"/>
</dbReference>
<dbReference type="EMBL" id="LN609396">
    <property type="protein sequence ID" value="CEF59950.1"/>
    <property type="molecule type" value="Genomic_DNA"/>
</dbReference>
<protein>
    <submittedName>
        <fullName evidence="1 3">Uncharacterized protein</fullName>
    </submittedName>
</protein>
<dbReference type="AlphaFoldDB" id="A0A090KRE0"/>
<name>A0A090KRE0_STRRB</name>
<sequence>MRFICLKARKDGRKCLFIKILKNDKLEMLDIDKIGAWNRRELTLKSASLKVYFVNVKNALISPDAPNALELSTDKLVRERIDAL</sequence>
<reference evidence="1" key="1">
    <citation type="submission" date="2014-09" db="EMBL/GenBank/DDBJ databases">
        <authorList>
            <person name="Aslett A.Martin."/>
        </authorList>
    </citation>
    <scope>NUCLEOTIDE SEQUENCE</scope>
    <source>
        <strain evidence="1">ED321 Heterogonic</strain>
    </source>
</reference>